<dbReference type="Proteomes" id="UP000236291">
    <property type="component" value="Unassembled WGS sequence"/>
</dbReference>
<evidence type="ECO:0000313" key="2">
    <source>
        <dbReference type="Proteomes" id="UP000236291"/>
    </source>
</evidence>
<accession>A0A2K3MG88</accession>
<evidence type="ECO:0000313" key="1">
    <source>
        <dbReference type="EMBL" id="PNX89802.1"/>
    </source>
</evidence>
<dbReference type="AlphaFoldDB" id="A0A2K3MG88"/>
<proteinExistence type="predicted"/>
<sequence>MDDYDDAPTFTEIQANDSYKALAKYEYFDERLKKRHTMELYELVASSEAKAKALKSRDGFYVRKTYTGAFVNMVAKGKENEPLLKEILSEFKAVGKENEPLLKEILFEVKAAVDTSRENELVLLP</sequence>
<reference evidence="1 2" key="1">
    <citation type="journal article" date="2014" name="Am. J. Bot.">
        <title>Genome assembly and annotation for red clover (Trifolium pratense; Fabaceae).</title>
        <authorList>
            <person name="Istvanek J."/>
            <person name="Jaros M."/>
            <person name="Krenek A."/>
            <person name="Repkova J."/>
        </authorList>
    </citation>
    <scope>NUCLEOTIDE SEQUENCE [LARGE SCALE GENOMIC DNA]</scope>
    <source>
        <strain evidence="2">cv. Tatra</strain>
        <tissue evidence="1">Young leaves</tissue>
    </source>
</reference>
<gene>
    <name evidence="1" type="ORF">L195_g045924</name>
</gene>
<comment type="caution">
    <text evidence="1">The sequence shown here is derived from an EMBL/GenBank/DDBJ whole genome shotgun (WGS) entry which is preliminary data.</text>
</comment>
<organism evidence="1 2">
    <name type="scientific">Trifolium pratense</name>
    <name type="common">Red clover</name>
    <dbReference type="NCBI Taxonomy" id="57577"/>
    <lineage>
        <taxon>Eukaryota</taxon>
        <taxon>Viridiplantae</taxon>
        <taxon>Streptophyta</taxon>
        <taxon>Embryophyta</taxon>
        <taxon>Tracheophyta</taxon>
        <taxon>Spermatophyta</taxon>
        <taxon>Magnoliopsida</taxon>
        <taxon>eudicotyledons</taxon>
        <taxon>Gunneridae</taxon>
        <taxon>Pentapetalae</taxon>
        <taxon>rosids</taxon>
        <taxon>fabids</taxon>
        <taxon>Fabales</taxon>
        <taxon>Fabaceae</taxon>
        <taxon>Papilionoideae</taxon>
        <taxon>50 kb inversion clade</taxon>
        <taxon>NPAAA clade</taxon>
        <taxon>Hologalegina</taxon>
        <taxon>IRL clade</taxon>
        <taxon>Trifolieae</taxon>
        <taxon>Trifolium</taxon>
    </lineage>
</organism>
<reference evidence="1 2" key="2">
    <citation type="journal article" date="2017" name="Front. Plant Sci.">
        <title>Gene Classification and Mining of Molecular Markers Useful in Red Clover (Trifolium pratense) Breeding.</title>
        <authorList>
            <person name="Istvanek J."/>
            <person name="Dluhosova J."/>
            <person name="Dluhos P."/>
            <person name="Patkova L."/>
            <person name="Nedelnik J."/>
            <person name="Repkova J."/>
        </authorList>
    </citation>
    <scope>NUCLEOTIDE SEQUENCE [LARGE SCALE GENOMIC DNA]</scope>
    <source>
        <strain evidence="2">cv. Tatra</strain>
        <tissue evidence="1">Young leaves</tissue>
    </source>
</reference>
<dbReference type="EMBL" id="ASHM01060912">
    <property type="protein sequence ID" value="PNX89802.1"/>
    <property type="molecule type" value="Genomic_DNA"/>
</dbReference>
<protein>
    <submittedName>
        <fullName evidence="1">Uncharacterized protein</fullName>
    </submittedName>
</protein>
<name>A0A2K3MG88_TRIPR</name>